<reference evidence="2 3" key="1">
    <citation type="journal article" date="2014" name="PLoS ONE">
        <title>De novo Genome Assembly of the Fungal Plant Pathogen Pyrenophora semeniperda.</title>
        <authorList>
            <person name="Soliai M.M."/>
            <person name="Meyer S.E."/>
            <person name="Udall J.A."/>
            <person name="Elzinga D.E."/>
            <person name="Hermansen R.A."/>
            <person name="Bodily P.M."/>
            <person name="Hart A.A."/>
            <person name="Coleman C.E."/>
        </authorList>
    </citation>
    <scope>NUCLEOTIDE SEQUENCE [LARGE SCALE GENOMIC DNA]</scope>
    <source>
        <strain evidence="2 3">CCB06</strain>
        <tissue evidence="2">Mycelium</tissue>
    </source>
</reference>
<name>A0A3M7M748_9PLEO</name>
<feature type="compositionally biased region" description="Basic and acidic residues" evidence="1">
    <location>
        <begin position="235"/>
        <end position="249"/>
    </location>
</feature>
<proteinExistence type="predicted"/>
<feature type="region of interest" description="Disordered" evidence="1">
    <location>
        <begin position="217"/>
        <end position="249"/>
    </location>
</feature>
<gene>
    <name evidence="2" type="ORF">GMOD_00000376</name>
</gene>
<evidence type="ECO:0000313" key="2">
    <source>
        <dbReference type="EMBL" id="RMZ70302.1"/>
    </source>
</evidence>
<keyword evidence="3" id="KW-1185">Reference proteome</keyword>
<dbReference type="Proteomes" id="UP000265663">
    <property type="component" value="Unassembled WGS sequence"/>
</dbReference>
<organism evidence="2 3">
    <name type="scientific">Pyrenophora seminiperda CCB06</name>
    <dbReference type="NCBI Taxonomy" id="1302712"/>
    <lineage>
        <taxon>Eukaryota</taxon>
        <taxon>Fungi</taxon>
        <taxon>Dikarya</taxon>
        <taxon>Ascomycota</taxon>
        <taxon>Pezizomycotina</taxon>
        <taxon>Dothideomycetes</taxon>
        <taxon>Pleosporomycetidae</taxon>
        <taxon>Pleosporales</taxon>
        <taxon>Pleosporineae</taxon>
        <taxon>Pleosporaceae</taxon>
        <taxon>Pyrenophora</taxon>
    </lineage>
</organism>
<accession>A0A3M7M748</accession>
<dbReference type="EMBL" id="KE747824">
    <property type="protein sequence ID" value="RMZ70302.1"/>
    <property type="molecule type" value="Genomic_DNA"/>
</dbReference>
<sequence length="249" mass="27087">MDKNGNIIGQSLKWANATATLDNQCDVVHIMNCCDAAEGAGEAEYLAASARNEPATQSHAKSFTAALTAELRRLSSAPLTIAMLHSELMGNRRAHHLDSIPFYRKRADKASITLPFKGRKGKARPPTLGPNSSRVLITAHVDERTTQDTAKAIKKWLTELLPRLVIGMEIKLEGVWESDSTILLLSLPVCIWTQLTHDMAYMFVGEANSSNQLLQQTIAGPPLALRPESRPSGSENEKPGGSPEKEPAP</sequence>
<evidence type="ECO:0000256" key="1">
    <source>
        <dbReference type="SAM" id="MobiDB-lite"/>
    </source>
</evidence>
<evidence type="ECO:0000313" key="3">
    <source>
        <dbReference type="Proteomes" id="UP000265663"/>
    </source>
</evidence>
<dbReference type="AlphaFoldDB" id="A0A3M7M748"/>
<protein>
    <submittedName>
        <fullName evidence="2">Zinc finger C2H2</fullName>
    </submittedName>
</protein>
<dbReference type="OrthoDB" id="3688820at2759"/>